<dbReference type="PANTHER" id="PTHR10605:SF56">
    <property type="entry name" value="BIFUNCTIONAL HEPARAN SULFATE N-DEACETYLASE_N-SULFOTRANSFERASE"/>
    <property type="match status" value="1"/>
</dbReference>
<dbReference type="EMBL" id="PGEZ01000001">
    <property type="protein sequence ID" value="PJJ56408.1"/>
    <property type="molecule type" value="Genomic_DNA"/>
</dbReference>
<dbReference type="Gene3D" id="3.40.50.300">
    <property type="entry name" value="P-loop containing nucleotide triphosphate hydrolases"/>
    <property type="match status" value="1"/>
</dbReference>
<reference evidence="4 5" key="1">
    <citation type="submission" date="2017-11" db="EMBL/GenBank/DDBJ databases">
        <title>Genomic Encyclopedia of Archaeal and Bacterial Type Strains, Phase II (KMG-II): From Individual Species to Whole Genera.</title>
        <authorList>
            <person name="Goeker M."/>
        </authorList>
    </citation>
    <scope>NUCLEOTIDE SEQUENCE [LARGE SCALE GENOMIC DNA]</scope>
    <source>
        <strain evidence="4 5">DSM 27763</strain>
    </source>
</reference>
<evidence type="ECO:0000256" key="2">
    <source>
        <dbReference type="ARBA" id="ARBA00023180"/>
    </source>
</evidence>
<keyword evidence="2" id="KW-0325">Glycoprotein</keyword>
<dbReference type="PANTHER" id="PTHR10605">
    <property type="entry name" value="HEPARAN SULFATE SULFOTRANSFERASE"/>
    <property type="match status" value="1"/>
</dbReference>
<comment type="caution">
    <text evidence="4">The sequence shown here is derived from an EMBL/GenBank/DDBJ whole genome shotgun (WGS) entry which is preliminary data.</text>
</comment>
<dbReference type="GO" id="GO:0008146">
    <property type="term" value="F:sulfotransferase activity"/>
    <property type="evidence" value="ECO:0007669"/>
    <property type="project" value="InterPro"/>
</dbReference>
<keyword evidence="1 4" id="KW-0808">Transferase</keyword>
<organism evidence="4 5">
    <name type="scientific">Mumia flava</name>
    <dbReference type="NCBI Taxonomy" id="1348852"/>
    <lineage>
        <taxon>Bacteria</taxon>
        <taxon>Bacillati</taxon>
        <taxon>Actinomycetota</taxon>
        <taxon>Actinomycetes</taxon>
        <taxon>Propionibacteriales</taxon>
        <taxon>Nocardioidaceae</taxon>
        <taxon>Mumia</taxon>
    </lineage>
</organism>
<feature type="domain" description="Sulfotransferase" evidence="3">
    <location>
        <begin position="5"/>
        <end position="205"/>
    </location>
</feature>
<dbReference type="InterPro" id="IPR037359">
    <property type="entry name" value="NST/OST"/>
</dbReference>
<evidence type="ECO:0000259" key="3">
    <source>
        <dbReference type="Pfam" id="PF00685"/>
    </source>
</evidence>
<evidence type="ECO:0000313" key="4">
    <source>
        <dbReference type="EMBL" id="PJJ56408.1"/>
    </source>
</evidence>
<evidence type="ECO:0000313" key="5">
    <source>
        <dbReference type="Proteomes" id="UP000230842"/>
    </source>
</evidence>
<accession>A0A2M9BEN5</accession>
<name>A0A2M9BEN5_9ACTN</name>
<dbReference type="OrthoDB" id="4508169at2"/>
<dbReference type="Proteomes" id="UP000230842">
    <property type="component" value="Unassembled WGS sequence"/>
</dbReference>
<sequence>MPLPTFLIVGAQKCGTTTLAATLRQHPQITMARPKELHFFDRRPERGLDWYAEQFKPNRRTKQWGEATPAYMYLPETREAIHEAVPQARLVVILRDPVKRAYSHFWHTKRKGREDLDSFEEALALEPERLATGTMRERAQYSYVDRGHYVDQLEALARLYGRDRLHVLLLDDLIADRDTTLEQVLGFLGVDASKAGQLEEKWKNRYRVAEKPDQAPTPVAYPPLDPQTRERLAEVYAPSNERLAAWLGRDLPGWTRP</sequence>
<gene>
    <name evidence="4" type="ORF">CLV56_0616</name>
</gene>
<keyword evidence="5" id="KW-1185">Reference proteome</keyword>
<dbReference type="SUPFAM" id="SSF52540">
    <property type="entry name" value="P-loop containing nucleoside triphosphate hydrolases"/>
    <property type="match status" value="1"/>
</dbReference>
<dbReference type="AlphaFoldDB" id="A0A2M9BEN5"/>
<evidence type="ECO:0000256" key="1">
    <source>
        <dbReference type="ARBA" id="ARBA00022679"/>
    </source>
</evidence>
<dbReference type="InterPro" id="IPR027417">
    <property type="entry name" value="P-loop_NTPase"/>
</dbReference>
<proteinExistence type="predicted"/>
<dbReference type="RefSeq" id="WP_100414371.1">
    <property type="nucleotide sequence ID" value="NZ_PGEZ01000001.1"/>
</dbReference>
<dbReference type="Pfam" id="PF00685">
    <property type="entry name" value="Sulfotransfer_1"/>
    <property type="match status" value="1"/>
</dbReference>
<dbReference type="InterPro" id="IPR000863">
    <property type="entry name" value="Sulfotransferase_dom"/>
</dbReference>
<protein>
    <submittedName>
        <fullName evidence="4">Sulfotransferase domain-containing protein</fullName>
    </submittedName>
</protein>